<dbReference type="AlphaFoldDB" id="T0ZNL9"/>
<dbReference type="InterPro" id="IPR001940">
    <property type="entry name" value="Peptidase_S1C"/>
</dbReference>
<comment type="caution">
    <text evidence="4">The sequence shown here is derived from an EMBL/GenBank/DDBJ whole genome shotgun (WGS) entry which is preliminary data.</text>
</comment>
<dbReference type="InterPro" id="IPR051201">
    <property type="entry name" value="Chloro_Bact_Ser_Proteases"/>
</dbReference>
<reference evidence="4" key="2">
    <citation type="journal article" date="2014" name="ISME J.">
        <title>Microbial stratification in low pH oxic and suboxic macroscopic growths along an acid mine drainage.</title>
        <authorList>
            <person name="Mendez-Garcia C."/>
            <person name="Mesa V."/>
            <person name="Sprenger R.R."/>
            <person name="Richter M."/>
            <person name="Diez M.S."/>
            <person name="Solano J."/>
            <person name="Bargiela R."/>
            <person name="Golyshina O.V."/>
            <person name="Manteca A."/>
            <person name="Ramos J.L."/>
            <person name="Gallego J.R."/>
            <person name="Llorente I."/>
            <person name="Martins Dos Santos V.A."/>
            <person name="Jensen O.N."/>
            <person name="Pelaez A.I."/>
            <person name="Sanchez J."/>
            <person name="Ferrer M."/>
        </authorList>
    </citation>
    <scope>NUCLEOTIDE SEQUENCE</scope>
</reference>
<evidence type="ECO:0000256" key="1">
    <source>
        <dbReference type="ARBA" id="ARBA00010541"/>
    </source>
</evidence>
<comment type="similarity">
    <text evidence="1">Belongs to the peptidase S1C family.</text>
</comment>
<sequence length="168" mass="17407">MDNRGDFITNDHVVHDGLSFHVVTASGAEYPARVVHVDAALDLAEVRVVGLPEQPLPVDPGMAVLGQPVVVLAAQGATGRAPVTTSSVNGLNERATVQNAQPGELSGYTDLIRIPAHVFPGNSGGPMLTTSGQVVGILTLAAQNGSGAFAIPLAEVYPVIQQWLISKK</sequence>
<gene>
    <name evidence="4" type="ORF">B1B_18162</name>
</gene>
<dbReference type="EMBL" id="AUZY01012151">
    <property type="protein sequence ID" value="EQD31380.1"/>
    <property type="molecule type" value="Genomic_DNA"/>
</dbReference>
<evidence type="ECO:0000313" key="4">
    <source>
        <dbReference type="EMBL" id="EQD31380.1"/>
    </source>
</evidence>
<dbReference type="GO" id="GO:0004252">
    <property type="term" value="F:serine-type endopeptidase activity"/>
    <property type="evidence" value="ECO:0007669"/>
    <property type="project" value="InterPro"/>
</dbReference>
<dbReference type="PANTHER" id="PTHR43343:SF3">
    <property type="entry name" value="PROTEASE DO-LIKE 8, CHLOROPLASTIC"/>
    <property type="match status" value="1"/>
</dbReference>
<evidence type="ECO:0000256" key="3">
    <source>
        <dbReference type="ARBA" id="ARBA00022801"/>
    </source>
</evidence>
<evidence type="ECO:0000256" key="2">
    <source>
        <dbReference type="ARBA" id="ARBA00022670"/>
    </source>
</evidence>
<dbReference type="InterPro" id="IPR009003">
    <property type="entry name" value="Peptidase_S1_PA"/>
</dbReference>
<name>T0ZNL9_9ZZZZ</name>
<dbReference type="Pfam" id="PF13365">
    <property type="entry name" value="Trypsin_2"/>
    <property type="match status" value="1"/>
</dbReference>
<organism evidence="4">
    <name type="scientific">mine drainage metagenome</name>
    <dbReference type="NCBI Taxonomy" id="410659"/>
    <lineage>
        <taxon>unclassified sequences</taxon>
        <taxon>metagenomes</taxon>
        <taxon>ecological metagenomes</taxon>
    </lineage>
</organism>
<dbReference type="PANTHER" id="PTHR43343">
    <property type="entry name" value="PEPTIDASE S12"/>
    <property type="match status" value="1"/>
</dbReference>
<keyword evidence="3" id="KW-0378">Hydrolase</keyword>
<dbReference type="InterPro" id="IPR043504">
    <property type="entry name" value="Peptidase_S1_PA_chymotrypsin"/>
</dbReference>
<proteinExistence type="inferred from homology"/>
<accession>T0ZNL9</accession>
<keyword evidence="2" id="KW-0645">Protease</keyword>
<dbReference type="Gene3D" id="2.40.10.10">
    <property type="entry name" value="Trypsin-like serine proteases"/>
    <property type="match status" value="2"/>
</dbReference>
<dbReference type="SUPFAM" id="SSF50494">
    <property type="entry name" value="Trypsin-like serine proteases"/>
    <property type="match status" value="1"/>
</dbReference>
<dbReference type="PRINTS" id="PR00834">
    <property type="entry name" value="PROTEASES2C"/>
</dbReference>
<dbReference type="GO" id="GO:0006508">
    <property type="term" value="P:proteolysis"/>
    <property type="evidence" value="ECO:0007669"/>
    <property type="project" value="UniProtKB-KW"/>
</dbReference>
<reference evidence="4" key="1">
    <citation type="submission" date="2013-08" db="EMBL/GenBank/DDBJ databases">
        <authorList>
            <person name="Mendez C."/>
            <person name="Richter M."/>
            <person name="Ferrer M."/>
            <person name="Sanchez J."/>
        </authorList>
    </citation>
    <scope>NUCLEOTIDE SEQUENCE</scope>
</reference>
<protein>
    <submittedName>
        <fullName evidence="4">S1 family peptidase</fullName>
    </submittedName>
</protein>